<sequence>MKNLSIFYIFIINIISFIFMFIDKQKAIKHKWRISEYTLMLLAALGGSIGTLGAMYTFRHKTKKLKFKIGVPFIIIIQFLFFFKTKS</sequence>
<dbReference type="Proteomes" id="UP001301012">
    <property type="component" value="Unassembled WGS sequence"/>
</dbReference>
<keyword evidence="1" id="KW-0472">Membrane</keyword>
<keyword evidence="1" id="KW-1133">Transmembrane helix</keyword>
<feature type="transmembrane region" description="Helical" evidence="1">
    <location>
        <begin position="6"/>
        <end position="22"/>
    </location>
</feature>
<accession>A0ABT7E9C5</accession>
<dbReference type="Pfam" id="PF06961">
    <property type="entry name" value="DUF1294"/>
    <property type="match status" value="1"/>
</dbReference>
<dbReference type="RefSeq" id="WP_284132441.1">
    <property type="nucleotide sequence ID" value="NZ_JASKYM010000002.1"/>
</dbReference>
<protein>
    <submittedName>
        <fullName evidence="2">DUF1294 domain-containing protein</fullName>
    </submittedName>
</protein>
<dbReference type="EMBL" id="JASKYM010000002">
    <property type="protein sequence ID" value="MDK2563502.1"/>
    <property type="molecule type" value="Genomic_DNA"/>
</dbReference>
<proteinExistence type="predicted"/>
<feature type="transmembrane region" description="Helical" evidence="1">
    <location>
        <begin position="65"/>
        <end position="83"/>
    </location>
</feature>
<keyword evidence="3" id="KW-1185">Reference proteome</keyword>
<feature type="transmembrane region" description="Helical" evidence="1">
    <location>
        <begin position="34"/>
        <end position="59"/>
    </location>
</feature>
<evidence type="ECO:0000313" key="2">
    <source>
        <dbReference type="EMBL" id="MDK2563502.1"/>
    </source>
</evidence>
<evidence type="ECO:0000313" key="3">
    <source>
        <dbReference type="Proteomes" id="UP001301012"/>
    </source>
</evidence>
<organism evidence="2 3">
    <name type="scientific">Romboutsia sedimentorum</name>
    <dbReference type="NCBI Taxonomy" id="1368474"/>
    <lineage>
        <taxon>Bacteria</taxon>
        <taxon>Bacillati</taxon>
        <taxon>Bacillota</taxon>
        <taxon>Clostridia</taxon>
        <taxon>Peptostreptococcales</taxon>
        <taxon>Peptostreptococcaceae</taxon>
        <taxon>Romboutsia</taxon>
    </lineage>
</organism>
<gene>
    <name evidence="2" type="ORF">QOZ84_08065</name>
</gene>
<evidence type="ECO:0000256" key="1">
    <source>
        <dbReference type="SAM" id="Phobius"/>
    </source>
</evidence>
<name>A0ABT7E9C5_9FIRM</name>
<reference evidence="2 3" key="1">
    <citation type="submission" date="2023-05" db="EMBL/GenBank/DDBJ databases">
        <title>Rombocin, a short stable natural nisin variant, displays selective antimicrobial activity against Listeria monocytogenes and employs dual mode of action to kill target bacterial strains.</title>
        <authorList>
            <person name="Wambui J."/>
            <person name="Stephan R."/>
            <person name="Kuipers O.P."/>
        </authorList>
    </citation>
    <scope>NUCLEOTIDE SEQUENCE [LARGE SCALE GENOMIC DNA]</scope>
    <source>
        <strain evidence="2 3">RC002</strain>
    </source>
</reference>
<keyword evidence="1" id="KW-0812">Transmembrane</keyword>
<dbReference type="InterPro" id="IPR010718">
    <property type="entry name" value="DUF1294"/>
</dbReference>
<comment type="caution">
    <text evidence="2">The sequence shown here is derived from an EMBL/GenBank/DDBJ whole genome shotgun (WGS) entry which is preliminary data.</text>
</comment>